<dbReference type="RefSeq" id="WP_230752527.1">
    <property type="nucleotide sequence ID" value="NZ_JAINWA010000001.1"/>
</dbReference>
<protein>
    <submittedName>
        <fullName evidence="1">DUF4037 domain-containing protein</fullName>
    </submittedName>
</protein>
<gene>
    <name evidence="1" type="ORF">K7J14_02105</name>
</gene>
<evidence type="ECO:0000313" key="1">
    <source>
        <dbReference type="EMBL" id="MCD1653491.1"/>
    </source>
</evidence>
<name>A0AAE3EFM5_9SPIR</name>
<keyword evidence="2" id="KW-1185">Reference proteome</keyword>
<proteinExistence type="predicted"/>
<comment type="caution">
    <text evidence="1">The sequence shown here is derived from an EMBL/GenBank/DDBJ whole genome shotgun (WGS) entry which is preliminary data.</text>
</comment>
<reference evidence="1" key="1">
    <citation type="submission" date="2021-08" db="EMBL/GenBank/DDBJ databases">
        <title>Comparative analyses of Brucepasteria parasyntrophica and Teretinema zuelzerae.</title>
        <authorList>
            <person name="Song Y."/>
            <person name="Brune A."/>
        </authorList>
    </citation>
    <scope>NUCLEOTIDE SEQUENCE</scope>
    <source>
        <strain evidence="1">DSM 1903</strain>
    </source>
</reference>
<dbReference type="Proteomes" id="UP001198163">
    <property type="component" value="Unassembled WGS sequence"/>
</dbReference>
<dbReference type="EMBL" id="JAINWA010000001">
    <property type="protein sequence ID" value="MCD1653491.1"/>
    <property type="molecule type" value="Genomic_DNA"/>
</dbReference>
<dbReference type="AlphaFoldDB" id="A0AAE3EFM5"/>
<organism evidence="1 2">
    <name type="scientific">Teretinema zuelzerae</name>
    <dbReference type="NCBI Taxonomy" id="156"/>
    <lineage>
        <taxon>Bacteria</taxon>
        <taxon>Pseudomonadati</taxon>
        <taxon>Spirochaetota</taxon>
        <taxon>Spirochaetia</taxon>
        <taxon>Spirochaetales</taxon>
        <taxon>Treponemataceae</taxon>
        <taxon>Teretinema</taxon>
    </lineage>
</organism>
<sequence length="258" mass="29479">MKPKVRELAETLASSLSAWTSVECICLNEAATADTLDPYFALILDVYTRGDIPNPQTRRDSYPEHTVFETSPTGTKDRFLVGELPVRIEYKSLERIEELASIALRSGSDLWKIRDSGTYVFYRLAHCHPLFQRSDWLSTVTVRLADLPDSFWTRMGSFYRSSMEHYLSDLGASLMQEDSFHNMISAANFIKFACAALFMENGEFEPSHRGYLNLVNRLKTVPDDFPGRFESFLRPDSELSPERKYEIAKLMAKSIMGL</sequence>
<accession>A0AAE3EFM5</accession>
<evidence type="ECO:0000313" key="2">
    <source>
        <dbReference type="Proteomes" id="UP001198163"/>
    </source>
</evidence>